<organism evidence="1 2">
    <name type="scientific">Chryseobacterium rhizoplanae</name>
    <dbReference type="NCBI Taxonomy" id="1609531"/>
    <lineage>
        <taxon>Bacteria</taxon>
        <taxon>Pseudomonadati</taxon>
        <taxon>Bacteroidota</taxon>
        <taxon>Flavobacteriia</taxon>
        <taxon>Flavobacteriales</taxon>
        <taxon>Weeksellaceae</taxon>
        <taxon>Chryseobacterium group</taxon>
        <taxon>Chryseobacterium</taxon>
    </lineage>
</organism>
<proteinExistence type="predicted"/>
<keyword evidence="2" id="KW-1185">Reference proteome</keyword>
<dbReference type="AlphaFoldDB" id="A0A521FBG9"/>
<dbReference type="EMBL" id="FXTC01000013">
    <property type="protein sequence ID" value="SMO93542.1"/>
    <property type="molecule type" value="Genomic_DNA"/>
</dbReference>
<evidence type="ECO:0000313" key="1">
    <source>
        <dbReference type="EMBL" id="SMO93542.1"/>
    </source>
</evidence>
<evidence type="ECO:0000313" key="2">
    <source>
        <dbReference type="Proteomes" id="UP000316916"/>
    </source>
</evidence>
<reference evidence="1 2" key="1">
    <citation type="submission" date="2017-05" db="EMBL/GenBank/DDBJ databases">
        <authorList>
            <person name="Varghese N."/>
            <person name="Submissions S."/>
        </authorList>
    </citation>
    <scope>NUCLEOTIDE SEQUENCE [LARGE SCALE GENOMIC DNA]</scope>
    <source>
        <strain evidence="1 2">DSM 29371</strain>
    </source>
</reference>
<name>A0A521FBG9_9FLAO</name>
<accession>A0A521FBG9</accession>
<sequence>MSAQISTNLNGVICEKISVICVEKKSKHYQYK</sequence>
<protein>
    <submittedName>
        <fullName evidence="1">Uncharacterized protein</fullName>
    </submittedName>
</protein>
<dbReference type="Proteomes" id="UP000316916">
    <property type="component" value="Unassembled WGS sequence"/>
</dbReference>
<gene>
    <name evidence="1" type="ORF">SAMN06265171_11370</name>
</gene>